<feature type="transmembrane region" description="Helical" evidence="7">
    <location>
        <begin position="73"/>
        <end position="92"/>
    </location>
</feature>
<dbReference type="GO" id="GO:0000139">
    <property type="term" value="C:Golgi membrane"/>
    <property type="evidence" value="ECO:0007669"/>
    <property type="project" value="UniProtKB-SubCell"/>
</dbReference>
<dbReference type="GO" id="GO:0006829">
    <property type="term" value="P:zinc ion transport"/>
    <property type="evidence" value="ECO:0007669"/>
    <property type="project" value="InterPro"/>
</dbReference>
<feature type="transmembrane region" description="Helical" evidence="7">
    <location>
        <begin position="259"/>
        <end position="279"/>
    </location>
</feature>
<evidence type="ECO:0000256" key="4">
    <source>
        <dbReference type="ARBA" id="ARBA00022989"/>
    </source>
</evidence>
<proteinExistence type="predicted"/>
<evidence type="ECO:0000256" key="6">
    <source>
        <dbReference type="ARBA" id="ARBA00023136"/>
    </source>
</evidence>
<dbReference type="PANTHER" id="PTHR16133">
    <property type="entry name" value="SOLUTE CARRIER FAMILY 39 ZINC TRANSPORTER , MEMBER 9-RELATED"/>
    <property type="match status" value="1"/>
</dbReference>
<feature type="transmembrane region" description="Helical" evidence="7">
    <location>
        <begin position="231"/>
        <end position="253"/>
    </location>
</feature>
<keyword evidence="6 7" id="KW-0472">Membrane</keyword>
<feature type="transmembrane region" description="Helical" evidence="7">
    <location>
        <begin position="164"/>
        <end position="185"/>
    </location>
</feature>
<comment type="subcellular location">
    <subcellularLocation>
        <location evidence="1">Endomembrane system</location>
        <topology evidence="1">Multi-pass membrane protein</topology>
    </subcellularLocation>
    <subcellularLocation>
        <location evidence="2">Golgi apparatus membrane</location>
    </subcellularLocation>
</comment>
<dbReference type="AlphaFoldDB" id="A0A5C3M605"/>
<evidence type="ECO:0000256" key="7">
    <source>
        <dbReference type="SAM" id="Phobius"/>
    </source>
</evidence>
<accession>A0A5C3M605</accession>
<evidence type="ECO:0000256" key="1">
    <source>
        <dbReference type="ARBA" id="ARBA00004127"/>
    </source>
</evidence>
<dbReference type="OrthoDB" id="19859at2759"/>
<feature type="transmembrane region" description="Helical" evidence="7">
    <location>
        <begin position="197"/>
        <end position="219"/>
    </location>
</feature>
<gene>
    <name evidence="8" type="ORF">BDQ12DRAFT_680003</name>
</gene>
<dbReference type="PANTHER" id="PTHR16133:SF0">
    <property type="entry name" value="ZINC_IRON REGULATED TRANSPORTER-RELATED PROTEIN 102B, ISOFORM E"/>
    <property type="match status" value="1"/>
</dbReference>
<organism evidence="8 9">
    <name type="scientific">Crucibulum laeve</name>
    <dbReference type="NCBI Taxonomy" id="68775"/>
    <lineage>
        <taxon>Eukaryota</taxon>
        <taxon>Fungi</taxon>
        <taxon>Dikarya</taxon>
        <taxon>Basidiomycota</taxon>
        <taxon>Agaricomycotina</taxon>
        <taxon>Agaricomycetes</taxon>
        <taxon>Agaricomycetidae</taxon>
        <taxon>Agaricales</taxon>
        <taxon>Agaricineae</taxon>
        <taxon>Nidulariaceae</taxon>
        <taxon>Crucibulum</taxon>
    </lineage>
</organism>
<name>A0A5C3M605_9AGAR</name>
<reference evidence="8 9" key="1">
    <citation type="journal article" date="2019" name="Nat. Ecol. Evol.">
        <title>Megaphylogeny resolves global patterns of mushroom evolution.</title>
        <authorList>
            <person name="Varga T."/>
            <person name="Krizsan K."/>
            <person name="Foldi C."/>
            <person name="Dima B."/>
            <person name="Sanchez-Garcia M."/>
            <person name="Sanchez-Ramirez S."/>
            <person name="Szollosi G.J."/>
            <person name="Szarkandi J.G."/>
            <person name="Papp V."/>
            <person name="Albert L."/>
            <person name="Andreopoulos W."/>
            <person name="Angelini C."/>
            <person name="Antonin V."/>
            <person name="Barry K.W."/>
            <person name="Bougher N.L."/>
            <person name="Buchanan P."/>
            <person name="Buyck B."/>
            <person name="Bense V."/>
            <person name="Catcheside P."/>
            <person name="Chovatia M."/>
            <person name="Cooper J."/>
            <person name="Damon W."/>
            <person name="Desjardin D."/>
            <person name="Finy P."/>
            <person name="Geml J."/>
            <person name="Haridas S."/>
            <person name="Hughes K."/>
            <person name="Justo A."/>
            <person name="Karasinski D."/>
            <person name="Kautmanova I."/>
            <person name="Kiss B."/>
            <person name="Kocsube S."/>
            <person name="Kotiranta H."/>
            <person name="LaButti K.M."/>
            <person name="Lechner B.E."/>
            <person name="Liimatainen K."/>
            <person name="Lipzen A."/>
            <person name="Lukacs Z."/>
            <person name="Mihaltcheva S."/>
            <person name="Morgado L.N."/>
            <person name="Niskanen T."/>
            <person name="Noordeloos M.E."/>
            <person name="Ohm R.A."/>
            <person name="Ortiz-Santana B."/>
            <person name="Ovrebo C."/>
            <person name="Racz N."/>
            <person name="Riley R."/>
            <person name="Savchenko A."/>
            <person name="Shiryaev A."/>
            <person name="Soop K."/>
            <person name="Spirin V."/>
            <person name="Szebenyi C."/>
            <person name="Tomsovsky M."/>
            <person name="Tulloss R.E."/>
            <person name="Uehling J."/>
            <person name="Grigoriev I.V."/>
            <person name="Vagvolgyi C."/>
            <person name="Papp T."/>
            <person name="Martin F.M."/>
            <person name="Miettinen O."/>
            <person name="Hibbett D.S."/>
            <person name="Nagy L.G."/>
        </authorList>
    </citation>
    <scope>NUCLEOTIDE SEQUENCE [LARGE SCALE GENOMIC DNA]</scope>
    <source>
        <strain evidence="8 9">CBS 166.37</strain>
    </source>
</reference>
<evidence type="ECO:0000256" key="5">
    <source>
        <dbReference type="ARBA" id="ARBA00023034"/>
    </source>
</evidence>
<dbReference type="EMBL" id="ML213596">
    <property type="protein sequence ID" value="TFK40772.1"/>
    <property type="molecule type" value="Genomic_DNA"/>
</dbReference>
<dbReference type="InterPro" id="IPR045891">
    <property type="entry name" value="ZIP9"/>
</dbReference>
<feature type="transmembrane region" description="Helical" evidence="7">
    <location>
        <begin position="6"/>
        <end position="29"/>
    </location>
</feature>
<dbReference type="Proteomes" id="UP000308652">
    <property type="component" value="Unassembled WGS sequence"/>
</dbReference>
<dbReference type="STRING" id="68775.A0A5C3M605"/>
<evidence type="ECO:0000256" key="2">
    <source>
        <dbReference type="ARBA" id="ARBA00004394"/>
    </source>
</evidence>
<dbReference type="InterPro" id="IPR003689">
    <property type="entry name" value="ZIP"/>
</dbReference>
<keyword evidence="5" id="KW-0333">Golgi apparatus</keyword>
<evidence type="ECO:0000313" key="8">
    <source>
        <dbReference type="EMBL" id="TFK40772.1"/>
    </source>
</evidence>
<keyword evidence="3 7" id="KW-0812">Transmembrane</keyword>
<sequence length="320" mass="33315">MILVLAVMSALLAVSSFGFGMIPLSFALSKSHLDKLAALGTGLLLGAALGVIIPEGIEATVEAHPGAEIPTSSIALSLVIGFTLMLIIEQLISPNAHSHSMHDQLPMHSTKPRVSRSSSHVEFDADLGDLESEHRASPAGFREVQDDRSLEPDVSIGKGRAFPLTFGLVIHGLADGLALGVSSLSRAQPAETSNLSLIVFLALIIHKAPTSLALTTSLLATGLPRQDCKRYLAAFASSTPLSAIGSYLLFSFLGDGGGGWTGIALLVSGGTFLYVATVLQPVSSHAGPATDEMRPAARVLFISIGIFIPFILSALLGHGH</sequence>
<feature type="transmembrane region" description="Helical" evidence="7">
    <location>
        <begin position="36"/>
        <end position="53"/>
    </location>
</feature>
<keyword evidence="9" id="KW-1185">Reference proteome</keyword>
<evidence type="ECO:0000313" key="9">
    <source>
        <dbReference type="Proteomes" id="UP000308652"/>
    </source>
</evidence>
<dbReference type="GO" id="GO:0046873">
    <property type="term" value="F:metal ion transmembrane transporter activity"/>
    <property type="evidence" value="ECO:0007669"/>
    <property type="project" value="InterPro"/>
</dbReference>
<keyword evidence="4 7" id="KW-1133">Transmembrane helix</keyword>
<evidence type="ECO:0000256" key="3">
    <source>
        <dbReference type="ARBA" id="ARBA00022692"/>
    </source>
</evidence>
<protein>
    <submittedName>
        <fullName evidence="8">Zinc/iron permease</fullName>
    </submittedName>
</protein>
<dbReference type="Pfam" id="PF02535">
    <property type="entry name" value="Zip"/>
    <property type="match status" value="1"/>
</dbReference>
<feature type="transmembrane region" description="Helical" evidence="7">
    <location>
        <begin position="299"/>
        <end position="317"/>
    </location>
</feature>